<dbReference type="Proteomes" id="UP001600943">
    <property type="component" value="Unassembled WGS sequence"/>
</dbReference>
<dbReference type="RefSeq" id="WP_390405012.1">
    <property type="nucleotide sequence ID" value="NZ_BAABYW010000001.1"/>
</dbReference>
<comment type="caution">
    <text evidence="2">The sequence shown here is derived from an EMBL/GenBank/DDBJ whole genome shotgun (WGS) entry which is preliminary data.</text>
</comment>
<evidence type="ECO:0000313" key="3">
    <source>
        <dbReference type="Proteomes" id="UP001600943"/>
    </source>
</evidence>
<reference evidence="2 3" key="1">
    <citation type="submission" date="2024-04" db="EMBL/GenBank/DDBJ databases">
        <title>Defined microbial consortia suppress multidrug-resistant proinflammatory Enterobacteriaceae via ecological control.</title>
        <authorList>
            <person name="Furuichi M."/>
            <person name="Kawaguchi T."/>
            <person name="Pust M."/>
            <person name="Yasuma K."/>
            <person name="Plichta D."/>
            <person name="Hasegawa N."/>
            <person name="Ohya T."/>
            <person name="Bhattarai S."/>
            <person name="Sasajima S."/>
            <person name="Aoto Y."/>
            <person name="Tuganbaev T."/>
            <person name="Yaginuma M."/>
            <person name="Ueda M."/>
            <person name="Okahashi N."/>
            <person name="Amafuji K."/>
            <person name="Kiridooshi Y."/>
            <person name="Sugita K."/>
            <person name="Strazar M."/>
            <person name="Skelly A."/>
            <person name="Suda W."/>
            <person name="Hattori M."/>
            <person name="Nakamoto N."/>
            <person name="Caballero S."/>
            <person name="Norman J."/>
            <person name="Olle B."/>
            <person name="Tanoue T."/>
            <person name="Arita M."/>
            <person name="Bucci V."/>
            <person name="Atarashi K."/>
            <person name="Xavier R."/>
            <person name="Honda K."/>
        </authorList>
    </citation>
    <scope>NUCLEOTIDE SEQUENCE [LARGE SCALE GENOMIC DNA]</scope>
    <source>
        <strain evidence="3">k04-0078-D8-1</strain>
    </source>
</reference>
<evidence type="ECO:0000259" key="1">
    <source>
        <dbReference type="Pfam" id="PF20247"/>
    </source>
</evidence>
<protein>
    <recommendedName>
        <fullName evidence="1">DUF6602 domain-containing protein</fullName>
    </recommendedName>
</protein>
<name>A0ABQ0B8U1_9FIRM</name>
<feature type="domain" description="DUF6602" evidence="1">
    <location>
        <begin position="27"/>
        <end position="127"/>
    </location>
</feature>
<dbReference type="EMBL" id="BAABYW010000001">
    <property type="protein sequence ID" value="GAA6407872.1"/>
    <property type="molecule type" value="Genomic_DNA"/>
</dbReference>
<keyword evidence="3" id="KW-1185">Reference proteome</keyword>
<accession>A0ABQ0B8U1</accession>
<evidence type="ECO:0000313" key="2">
    <source>
        <dbReference type="EMBL" id="GAA6407872.1"/>
    </source>
</evidence>
<sequence length="265" mass="30617">MPEIDLSKLYENMQKEMIQKLNTGAEAFVHPGTKGDDTELNWIEWFREYLPQRYQVDKAIIIDSTGKQSDQIDLVIYDAQYSYLVFKHGNEKIIPAESVYAVFEVKQNLNKDRIEYAGKKAKSVRALSRTSAPIKHAGGQYKPKILHEILAGILTTKSDWRAPIENNVVKYINEREKEERLDFVCSISNNTFVIDNNTFVTEYKESIKPKIHYCEAEKSLVYLLLNLLKKLQDIATVPAIDFLKYAEKIDSLQLDTDVYDGKREP</sequence>
<proteinExistence type="predicted"/>
<organism evidence="2 3">
    <name type="scientific">Blautia hominis</name>
    <dbReference type="NCBI Taxonomy" id="2025493"/>
    <lineage>
        <taxon>Bacteria</taxon>
        <taxon>Bacillati</taxon>
        <taxon>Bacillota</taxon>
        <taxon>Clostridia</taxon>
        <taxon>Lachnospirales</taxon>
        <taxon>Lachnospiraceae</taxon>
        <taxon>Blautia</taxon>
    </lineage>
</organism>
<gene>
    <name evidence="2" type="ORF">K040078D81_19890</name>
</gene>
<dbReference type="Pfam" id="PF20247">
    <property type="entry name" value="DUF6602"/>
    <property type="match status" value="1"/>
</dbReference>
<dbReference type="CDD" id="cd21411">
    <property type="entry name" value="NucC"/>
    <property type="match status" value="1"/>
</dbReference>
<dbReference type="InterPro" id="IPR046537">
    <property type="entry name" value="DUF6602"/>
</dbReference>